<evidence type="ECO:0000256" key="1">
    <source>
        <dbReference type="SAM" id="MobiDB-lite"/>
    </source>
</evidence>
<dbReference type="AlphaFoldDB" id="A0AAE0XNC6"/>
<evidence type="ECO:0000313" key="3">
    <source>
        <dbReference type="Proteomes" id="UP001283361"/>
    </source>
</evidence>
<dbReference type="EMBL" id="JAWDGP010007969">
    <property type="protein sequence ID" value="KAK3698703.1"/>
    <property type="molecule type" value="Genomic_DNA"/>
</dbReference>
<gene>
    <name evidence="2" type="ORF">RRG08_046205</name>
</gene>
<accession>A0AAE0XNC6</accession>
<evidence type="ECO:0000313" key="2">
    <source>
        <dbReference type="EMBL" id="KAK3698703.1"/>
    </source>
</evidence>
<proteinExistence type="predicted"/>
<reference evidence="2" key="1">
    <citation type="journal article" date="2023" name="G3 (Bethesda)">
        <title>A reference genome for the long-term kleptoplast-retaining sea slug Elysia crispata morphotype clarki.</title>
        <authorList>
            <person name="Eastman K.E."/>
            <person name="Pendleton A.L."/>
            <person name="Shaikh M.A."/>
            <person name="Suttiyut T."/>
            <person name="Ogas R."/>
            <person name="Tomko P."/>
            <person name="Gavelis G."/>
            <person name="Widhalm J.R."/>
            <person name="Wisecaver J.H."/>
        </authorList>
    </citation>
    <scope>NUCLEOTIDE SEQUENCE</scope>
    <source>
        <strain evidence="2">ECLA1</strain>
    </source>
</reference>
<feature type="region of interest" description="Disordered" evidence="1">
    <location>
        <begin position="1"/>
        <end position="24"/>
    </location>
</feature>
<dbReference type="Proteomes" id="UP001283361">
    <property type="component" value="Unassembled WGS sequence"/>
</dbReference>
<keyword evidence="3" id="KW-1185">Reference proteome</keyword>
<feature type="compositionally biased region" description="Polar residues" evidence="1">
    <location>
        <begin position="72"/>
        <end position="86"/>
    </location>
</feature>
<comment type="caution">
    <text evidence="2">The sequence shown here is derived from an EMBL/GenBank/DDBJ whole genome shotgun (WGS) entry which is preliminary data.</text>
</comment>
<name>A0AAE0XNC6_9GAST</name>
<protein>
    <submittedName>
        <fullName evidence="2">Uncharacterized protein</fullName>
    </submittedName>
</protein>
<feature type="compositionally biased region" description="Polar residues" evidence="1">
    <location>
        <begin position="7"/>
        <end position="23"/>
    </location>
</feature>
<feature type="region of interest" description="Disordered" evidence="1">
    <location>
        <begin position="38"/>
        <end position="101"/>
    </location>
</feature>
<organism evidence="2 3">
    <name type="scientific">Elysia crispata</name>
    <name type="common">lettuce slug</name>
    <dbReference type="NCBI Taxonomy" id="231223"/>
    <lineage>
        <taxon>Eukaryota</taxon>
        <taxon>Metazoa</taxon>
        <taxon>Spiralia</taxon>
        <taxon>Lophotrochozoa</taxon>
        <taxon>Mollusca</taxon>
        <taxon>Gastropoda</taxon>
        <taxon>Heterobranchia</taxon>
        <taxon>Euthyneura</taxon>
        <taxon>Panpulmonata</taxon>
        <taxon>Sacoglossa</taxon>
        <taxon>Placobranchoidea</taxon>
        <taxon>Plakobranchidae</taxon>
        <taxon>Elysia</taxon>
    </lineage>
</organism>
<sequence>MDWSFNKVVTPSLDDTSNGSLLSDHSFDIRQKSNFCGYDHGASPLRMRHPGVAPLPSQSQGQDSEVVHGLKSNKSQPISSGSSKGETSPGALNKLRKMRIR</sequence>